<protein>
    <recommendedName>
        <fullName evidence="8">Aminoacyl-transfer RNA synthetases class-II family profile domain-containing protein</fullName>
    </recommendedName>
</protein>
<dbReference type="SUPFAM" id="SSF55681">
    <property type="entry name" value="Class II aaRS and biotin synthetases"/>
    <property type="match status" value="1"/>
</dbReference>
<feature type="domain" description="Aminoacyl-transfer RNA synthetases class-II family profile" evidence="8">
    <location>
        <begin position="237"/>
        <end position="701"/>
    </location>
</feature>
<dbReference type="HAMAP" id="MF_00044">
    <property type="entry name" value="Asp_tRNA_synth_type1"/>
    <property type="match status" value="1"/>
</dbReference>
<evidence type="ECO:0000256" key="7">
    <source>
        <dbReference type="SAM" id="MobiDB-lite"/>
    </source>
</evidence>
<dbReference type="Pfam" id="PF00152">
    <property type="entry name" value="tRNA-synt_2"/>
    <property type="match status" value="1"/>
</dbReference>
<dbReference type="Proteomes" id="UP001600888">
    <property type="component" value="Unassembled WGS sequence"/>
</dbReference>
<dbReference type="InterPro" id="IPR006195">
    <property type="entry name" value="aa-tRNA-synth_II"/>
</dbReference>
<accession>A0ABR4F9H0</accession>
<keyword evidence="6" id="KW-0030">Aminoacyl-tRNA synthetase</keyword>
<evidence type="ECO:0000256" key="1">
    <source>
        <dbReference type="ARBA" id="ARBA00006303"/>
    </source>
</evidence>
<evidence type="ECO:0000256" key="4">
    <source>
        <dbReference type="ARBA" id="ARBA00022840"/>
    </source>
</evidence>
<comment type="caution">
    <text evidence="9">The sequence shown here is derived from an EMBL/GenBank/DDBJ whole genome shotgun (WGS) entry which is preliminary data.</text>
</comment>
<evidence type="ECO:0000313" key="9">
    <source>
        <dbReference type="EMBL" id="KAL2291175.1"/>
    </source>
</evidence>
<proteinExistence type="inferred from homology"/>
<evidence type="ECO:0000256" key="3">
    <source>
        <dbReference type="ARBA" id="ARBA00022741"/>
    </source>
</evidence>
<evidence type="ECO:0000256" key="5">
    <source>
        <dbReference type="ARBA" id="ARBA00022917"/>
    </source>
</evidence>
<dbReference type="PANTHER" id="PTHR22594">
    <property type="entry name" value="ASPARTYL/LYSYL-TRNA SYNTHETASE"/>
    <property type="match status" value="1"/>
</dbReference>
<keyword evidence="3" id="KW-0547">Nucleotide-binding</keyword>
<keyword evidence="2" id="KW-0436">Ligase</keyword>
<keyword evidence="10" id="KW-1185">Reference proteome</keyword>
<gene>
    <name evidence="9" type="ORF">FJTKL_13832</name>
</gene>
<dbReference type="Gene3D" id="3.30.930.10">
    <property type="entry name" value="Bira Bifunctional Protein, Domain 2"/>
    <property type="match status" value="1"/>
</dbReference>
<evidence type="ECO:0000313" key="10">
    <source>
        <dbReference type="Proteomes" id="UP001600888"/>
    </source>
</evidence>
<reference evidence="9 10" key="1">
    <citation type="submission" date="2024-03" db="EMBL/GenBank/DDBJ databases">
        <title>A high-quality draft genome sequence of Diaporthe vaccinii, a causative agent of upright dieback and viscid rot disease in cranberry plants.</title>
        <authorList>
            <person name="Sarrasin M."/>
            <person name="Lang B.F."/>
            <person name="Burger G."/>
        </authorList>
    </citation>
    <scope>NUCLEOTIDE SEQUENCE [LARGE SCALE GENOMIC DNA]</scope>
    <source>
        <strain evidence="9 10">IS7</strain>
    </source>
</reference>
<dbReference type="InterPro" id="IPR004524">
    <property type="entry name" value="Asp-tRNA-ligase_1"/>
</dbReference>
<evidence type="ECO:0000256" key="6">
    <source>
        <dbReference type="ARBA" id="ARBA00023146"/>
    </source>
</evidence>
<dbReference type="PANTHER" id="PTHR22594:SF5">
    <property type="entry name" value="ASPARTATE--TRNA LIGASE, MITOCHONDRIAL"/>
    <property type="match status" value="1"/>
</dbReference>
<dbReference type="EMBL" id="JBAWTH010000007">
    <property type="protein sequence ID" value="KAL2291175.1"/>
    <property type="molecule type" value="Genomic_DNA"/>
</dbReference>
<dbReference type="InterPro" id="IPR004115">
    <property type="entry name" value="GAD-like_sf"/>
</dbReference>
<sequence>MRLPSARGLSNLRLPYGTQFSPTLLPARLKSNGAAAGLIPRTWARQGQYLPWCHRRTLHDDAKDSDPPIQGVPADVGGLPEQFRDFKDYFSAPAQTPPAIKFQKNQTVTVHGFISKRRDISSKLSFVNLIVDRGPSFQFKSAWEEKDSPKHQLHKALKQVPAWSSVSLTGIIGDMKRVEKDFGREFPNNIGHYDLTLEHVHLLSPFPRDIIISEGAQFPPHARHLQLRFDEALKARLAFRDSVTNIARRYLTKRGFLQVETPILFKSTPEGAREFLVPTRRPGYAYALPQSPQQYKQILMAAGVRSYFQLARCFRDEDLRADRQPEFTQLDLEMSFSKGEDVMKLVEHFVKKVYYFMSESWQTRRVNGALYPAPRSDGITGANEYPAIEAKFPRITYDEAMSLHGSDKPDLRIPNKIQRIDHVLPQSFTSMISDLENPIVEACVFRFDGPSKDFIKSVWDNLPKPLRQNPDGQPVPLVIDSSKPLSGLSPLGHEAASAVLEASSSDLPHISNLGQGDVLVIQARPNKPFEGGSTALGDLRRHIYAEAVAQELLPPDNSFKFLWVTGFPLFTPNTDSSDPAEGQHGASGFSATHHPFTAPLNPEDFDLLATDPLKVKADHYDLVVNGVELGGGSRRIHIAALQEYIFRDVLKMSDEGISHFNHLLEALRAGCPPHAGFAFGWDRLIATLSFTGSVRDVIAFPKSKKGDEPVARAPGKVTEEEWKTYHLKFEKED</sequence>
<keyword evidence="4" id="KW-0067">ATP-binding</keyword>
<organism evidence="9 10">
    <name type="scientific">Diaporthe vaccinii</name>
    <dbReference type="NCBI Taxonomy" id="105482"/>
    <lineage>
        <taxon>Eukaryota</taxon>
        <taxon>Fungi</taxon>
        <taxon>Dikarya</taxon>
        <taxon>Ascomycota</taxon>
        <taxon>Pezizomycotina</taxon>
        <taxon>Sordariomycetes</taxon>
        <taxon>Sordariomycetidae</taxon>
        <taxon>Diaporthales</taxon>
        <taxon>Diaporthaceae</taxon>
        <taxon>Diaporthe</taxon>
        <taxon>Diaporthe eres species complex</taxon>
    </lineage>
</organism>
<dbReference type="InterPro" id="IPR002312">
    <property type="entry name" value="Asp/Asn-tRNA-synth_IIb"/>
</dbReference>
<evidence type="ECO:0000256" key="2">
    <source>
        <dbReference type="ARBA" id="ARBA00022598"/>
    </source>
</evidence>
<dbReference type="PRINTS" id="PR01042">
    <property type="entry name" value="TRNASYNTHASP"/>
</dbReference>
<keyword evidence="5" id="KW-0648">Protein biosynthesis</keyword>
<dbReference type="PROSITE" id="PS50862">
    <property type="entry name" value="AA_TRNA_LIGASE_II"/>
    <property type="match status" value="1"/>
</dbReference>
<dbReference type="InterPro" id="IPR045864">
    <property type="entry name" value="aa-tRNA-synth_II/BPL/LPL"/>
</dbReference>
<dbReference type="NCBIfam" id="TIGR00459">
    <property type="entry name" value="aspS_bact"/>
    <property type="match status" value="1"/>
</dbReference>
<evidence type="ECO:0000259" key="8">
    <source>
        <dbReference type="PROSITE" id="PS50862"/>
    </source>
</evidence>
<comment type="similarity">
    <text evidence="1">Belongs to the class-II aminoacyl-tRNA synthetase family. Type 1 subfamily.</text>
</comment>
<name>A0ABR4F9H0_9PEZI</name>
<feature type="region of interest" description="Disordered" evidence="7">
    <location>
        <begin position="574"/>
        <end position="593"/>
    </location>
</feature>
<dbReference type="InterPro" id="IPR004364">
    <property type="entry name" value="Aa-tRNA-synt_II"/>
</dbReference>
<dbReference type="Gene3D" id="3.30.1360.30">
    <property type="entry name" value="GAD-like domain"/>
    <property type="match status" value="1"/>
</dbReference>